<accession>A0A8C5B5U5</accession>
<evidence type="ECO:0000256" key="1">
    <source>
        <dbReference type="ARBA" id="ARBA00022443"/>
    </source>
</evidence>
<reference evidence="5" key="2">
    <citation type="submission" date="2025-09" db="UniProtKB">
        <authorList>
            <consortium name="Ensembl"/>
        </authorList>
    </citation>
    <scope>IDENTIFICATION</scope>
</reference>
<dbReference type="PROSITE" id="PS50002">
    <property type="entry name" value="SH3"/>
    <property type="match status" value="1"/>
</dbReference>
<organism evidence="5 6">
    <name type="scientific">Gadus morhua</name>
    <name type="common">Atlantic cod</name>
    <dbReference type="NCBI Taxonomy" id="8049"/>
    <lineage>
        <taxon>Eukaryota</taxon>
        <taxon>Metazoa</taxon>
        <taxon>Chordata</taxon>
        <taxon>Craniata</taxon>
        <taxon>Vertebrata</taxon>
        <taxon>Euteleostomi</taxon>
        <taxon>Actinopterygii</taxon>
        <taxon>Neopterygii</taxon>
        <taxon>Teleostei</taxon>
        <taxon>Neoteleostei</taxon>
        <taxon>Acanthomorphata</taxon>
        <taxon>Zeiogadaria</taxon>
        <taxon>Gadariae</taxon>
        <taxon>Gadiformes</taxon>
        <taxon>Gadoidei</taxon>
        <taxon>Gadidae</taxon>
        <taxon>Gadus</taxon>
    </lineage>
</organism>
<dbReference type="OMA" id="THGTHTP"/>
<evidence type="ECO:0000256" key="3">
    <source>
        <dbReference type="SAM" id="MobiDB-lite"/>
    </source>
</evidence>
<dbReference type="GO" id="GO:0005737">
    <property type="term" value="C:cytoplasm"/>
    <property type="evidence" value="ECO:0007669"/>
    <property type="project" value="TreeGrafter"/>
</dbReference>
<dbReference type="InterPro" id="IPR039687">
    <property type="entry name" value="NPHP1"/>
</dbReference>
<evidence type="ECO:0000259" key="4">
    <source>
        <dbReference type="PROSITE" id="PS50002"/>
    </source>
</evidence>
<feature type="domain" description="SH3" evidence="4">
    <location>
        <begin position="33"/>
        <end position="93"/>
    </location>
</feature>
<evidence type="ECO:0000256" key="2">
    <source>
        <dbReference type="PROSITE-ProRule" id="PRU00192"/>
    </source>
</evidence>
<dbReference type="SUPFAM" id="SSF50044">
    <property type="entry name" value="SH3-domain"/>
    <property type="match status" value="1"/>
</dbReference>
<dbReference type="CDD" id="cd11770">
    <property type="entry name" value="SH3_Nephrocystin"/>
    <property type="match status" value="1"/>
</dbReference>
<dbReference type="Pfam" id="PF07653">
    <property type="entry name" value="SH3_2"/>
    <property type="match status" value="1"/>
</dbReference>
<dbReference type="GeneTree" id="ENSGT00390000007701"/>
<keyword evidence="6" id="KW-1185">Reference proteome</keyword>
<dbReference type="PANTHER" id="PTHR15176:SF1">
    <property type="entry name" value="NEPHROCYSTIN-1"/>
    <property type="match status" value="1"/>
</dbReference>
<dbReference type="Ensembl" id="ENSGMOT00000050042.1">
    <property type="protein sequence ID" value="ENSGMOP00000041869.1"/>
    <property type="gene ID" value="ENSGMOG00000022629.1"/>
</dbReference>
<dbReference type="SMART" id="SM00326">
    <property type="entry name" value="SH3"/>
    <property type="match status" value="1"/>
</dbReference>
<dbReference type="GO" id="GO:0090251">
    <property type="term" value="P:protein localization involved in establishment of planar polarity"/>
    <property type="evidence" value="ECO:0007669"/>
    <property type="project" value="TreeGrafter"/>
</dbReference>
<sequence length="403" mass="44538">EEDSEEDDEEGDEDDEDDDEEDDEEDDASVESSEPRAYSVLSDIRGEEPGDLSVQRGELLRVISTAPDGWWLAEDSKGNRGLVPRTYLKVGSFYLKVSSIYLKVGSIYLKVGSIYLKVDVLSAMGAIPPGFTPSTLNRLALEGVTYRGSRFIQPELSQSQLAFKDIFMEPNTGEVRGRQVAVCVCFSLVGCRRISPPGVGVAVLSRHVRLCAFDGSQVLSNIHTVRATVNPKNPKTWTFSARVSGDLPTLLDGECFLRCSSDSPELGLLLELGVTFTRTVTHTHTHTHGTHTHTHGTHTPAHTVTHTHTHTHILPFRDLVFLRAEFTSVFLATVHPLLHSTTLPCQRWADLPLEEQRVRLISLALDRFRTGSQSEGPVAEQEAFDVTELSFDPLGKVPHNTTP</sequence>
<keyword evidence="1 2" id="KW-0728">SH3 domain</keyword>
<evidence type="ECO:0000313" key="5">
    <source>
        <dbReference type="Ensembl" id="ENSGMOP00000041869.1"/>
    </source>
</evidence>
<dbReference type="Proteomes" id="UP000694546">
    <property type="component" value="Chromosome 15"/>
</dbReference>
<dbReference type="GO" id="GO:0005929">
    <property type="term" value="C:cilium"/>
    <property type="evidence" value="ECO:0007669"/>
    <property type="project" value="TreeGrafter"/>
</dbReference>
<dbReference type="PANTHER" id="PTHR15176">
    <property type="entry name" value="NEPHROCYSTIN"/>
    <property type="match status" value="1"/>
</dbReference>
<dbReference type="InterPro" id="IPR030642">
    <property type="entry name" value="NPHP1_SH3"/>
</dbReference>
<proteinExistence type="predicted"/>
<protein>
    <recommendedName>
        <fullName evidence="4">SH3 domain-containing protein</fullName>
    </recommendedName>
</protein>
<dbReference type="InterPro" id="IPR001452">
    <property type="entry name" value="SH3_domain"/>
</dbReference>
<name>A0A8C5B5U5_GADMO</name>
<reference evidence="5" key="1">
    <citation type="submission" date="2025-08" db="UniProtKB">
        <authorList>
            <consortium name="Ensembl"/>
        </authorList>
    </citation>
    <scope>IDENTIFICATION</scope>
</reference>
<dbReference type="AlphaFoldDB" id="A0A8C5B5U5"/>
<dbReference type="InterPro" id="IPR036028">
    <property type="entry name" value="SH3-like_dom_sf"/>
</dbReference>
<feature type="region of interest" description="Disordered" evidence="3">
    <location>
        <begin position="1"/>
        <end position="49"/>
    </location>
</feature>
<feature type="compositionally biased region" description="Acidic residues" evidence="3">
    <location>
        <begin position="1"/>
        <end position="29"/>
    </location>
</feature>
<evidence type="ECO:0000313" key="6">
    <source>
        <dbReference type="Proteomes" id="UP000694546"/>
    </source>
</evidence>
<dbReference type="Gene3D" id="2.30.30.40">
    <property type="entry name" value="SH3 Domains"/>
    <property type="match status" value="1"/>
</dbReference>